<keyword evidence="2" id="KW-1185">Reference proteome</keyword>
<dbReference type="RefSeq" id="XP_002545292.1">
    <property type="nucleotide sequence ID" value="XM_002545246.1"/>
</dbReference>
<accession>C5M1Y4</accession>
<dbReference type="GeneID" id="8296233"/>
<sequence length="120" mass="14660">MHILLTCILCITSFFFFCFIPWSNFLSTKLLIHKHKIKFEKKNATFEFERKLLKKKVAFFSLNRNHNKSQNFSRYFDETTTNKKNKCLYHFFFFNHQQKTTNYTPFQWSNLFLTLYSGLV</sequence>
<dbReference type="Proteomes" id="UP000002037">
    <property type="component" value="Unassembled WGS sequence"/>
</dbReference>
<evidence type="ECO:0000313" key="2">
    <source>
        <dbReference type="Proteomes" id="UP000002037"/>
    </source>
</evidence>
<gene>
    <name evidence="1" type="ORF">CTRG_00073</name>
</gene>
<dbReference type="VEuPathDB" id="FungiDB:CTRG_00073"/>
<dbReference type="EMBL" id="GG692395">
    <property type="protein sequence ID" value="EER35334.1"/>
    <property type="molecule type" value="Genomic_DNA"/>
</dbReference>
<name>C5M1Y4_CANTT</name>
<organism evidence="1 2">
    <name type="scientific">Candida tropicalis (strain ATCC MYA-3404 / T1)</name>
    <name type="common">Yeast</name>
    <dbReference type="NCBI Taxonomy" id="294747"/>
    <lineage>
        <taxon>Eukaryota</taxon>
        <taxon>Fungi</taxon>
        <taxon>Dikarya</taxon>
        <taxon>Ascomycota</taxon>
        <taxon>Saccharomycotina</taxon>
        <taxon>Pichiomycetes</taxon>
        <taxon>Debaryomycetaceae</taxon>
        <taxon>Candida/Lodderomyces clade</taxon>
        <taxon>Candida</taxon>
    </lineage>
</organism>
<dbReference type="KEGG" id="ctp:CTRG_00073"/>
<protein>
    <submittedName>
        <fullName evidence="1">Uncharacterized protein</fullName>
    </submittedName>
</protein>
<reference evidence="1 2" key="1">
    <citation type="journal article" date="2009" name="Nature">
        <title>Evolution of pathogenicity and sexual reproduction in eight Candida genomes.</title>
        <authorList>
            <person name="Butler G."/>
            <person name="Rasmussen M.D."/>
            <person name="Lin M.F."/>
            <person name="Santos M.A."/>
            <person name="Sakthikumar S."/>
            <person name="Munro C.A."/>
            <person name="Rheinbay E."/>
            <person name="Grabherr M."/>
            <person name="Forche A."/>
            <person name="Reedy J.L."/>
            <person name="Agrafioti I."/>
            <person name="Arnaud M.B."/>
            <person name="Bates S."/>
            <person name="Brown A.J."/>
            <person name="Brunke S."/>
            <person name="Costanzo M.C."/>
            <person name="Fitzpatrick D.A."/>
            <person name="de Groot P.W."/>
            <person name="Harris D."/>
            <person name="Hoyer L.L."/>
            <person name="Hube B."/>
            <person name="Klis F.M."/>
            <person name="Kodira C."/>
            <person name="Lennard N."/>
            <person name="Logue M.E."/>
            <person name="Martin R."/>
            <person name="Neiman A.M."/>
            <person name="Nikolaou E."/>
            <person name="Quail M.A."/>
            <person name="Quinn J."/>
            <person name="Santos M.C."/>
            <person name="Schmitzberger F.F."/>
            <person name="Sherlock G."/>
            <person name="Shah P."/>
            <person name="Silverstein K.A."/>
            <person name="Skrzypek M.S."/>
            <person name="Soll D."/>
            <person name="Staggs R."/>
            <person name="Stansfield I."/>
            <person name="Stumpf M.P."/>
            <person name="Sudbery P.E."/>
            <person name="Srikantha T."/>
            <person name="Zeng Q."/>
            <person name="Berman J."/>
            <person name="Berriman M."/>
            <person name="Heitman J."/>
            <person name="Gow N.A."/>
            <person name="Lorenz M.C."/>
            <person name="Birren B.W."/>
            <person name="Kellis M."/>
            <person name="Cuomo C.A."/>
        </authorList>
    </citation>
    <scope>NUCLEOTIDE SEQUENCE [LARGE SCALE GENOMIC DNA]</scope>
    <source>
        <strain evidence="2">ATCC MYA-3404 / T1</strain>
    </source>
</reference>
<dbReference type="HOGENOM" id="CLU_2049396_0_0_1"/>
<evidence type="ECO:0000313" key="1">
    <source>
        <dbReference type="EMBL" id="EER35334.1"/>
    </source>
</evidence>
<dbReference type="AlphaFoldDB" id="C5M1Y4"/>
<proteinExistence type="predicted"/>